<accession>Q2SFW1</accession>
<proteinExistence type="predicted"/>
<dbReference type="RefSeq" id="WP_011397531.1">
    <property type="nucleotide sequence ID" value="NC_007645.1"/>
</dbReference>
<reference evidence="1 2" key="1">
    <citation type="journal article" date="2005" name="Nucleic Acids Res.">
        <title>Genomic blueprint of Hahella chejuensis, a marine microbe producing an algicidal agent.</title>
        <authorList>
            <person name="Jeong H."/>
            <person name="Yim J.H."/>
            <person name="Lee C."/>
            <person name="Choi S.-H."/>
            <person name="Park Y.K."/>
            <person name="Yoon S.H."/>
            <person name="Hur C.-G."/>
            <person name="Kang H.-Y."/>
            <person name="Kim D."/>
            <person name="Lee H.H."/>
            <person name="Park K.H."/>
            <person name="Park S.-H."/>
            <person name="Park H.-S."/>
            <person name="Lee H.K."/>
            <person name="Oh T.K."/>
            <person name="Kim J.F."/>
        </authorList>
    </citation>
    <scope>NUCLEOTIDE SEQUENCE [LARGE SCALE GENOMIC DNA]</scope>
    <source>
        <strain evidence="1 2">KCTC 2396</strain>
    </source>
</reference>
<dbReference type="KEGG" id="hch:HCH_03728"/>
<evidence type="ECO:0000313" key="2">
    <source>
        <dbReference type="Proteomes" id="UP000000238"/>
    </source>
</evidence>
<organism evidence="1 2">
    <name type="scientific">Hahella chejuensis (strain KCTC 2396)</name>
    <dbReference type="NCBI Taxonomy" id="349521"/>
    <lineage>
        <taxon>Bacteria</taxon>
        <taxon>Pseudomonadati</taxon>
        <taxon>Pseudomonadota</taxon>
        <taxon>Gammaproteobacteria</taxon>
        <taxon>Oceanospirillales</taxon>
        <taxon>Hahellaceae</taxon>
        <taxon>Hahella</taxon>
    </lineage>
</organism>
<protein>
    <submittedName>
        <fullName evidence="1">Uncharacterized protein</fullName>
    </submittedName>
</protein>
<dbReference type="EMBL" id="CP000155">
    <property type="protein sequence ID" value="ABC30463.1"/>
    <property type="molecule type" value="Genomic_DNA"/>
</dbReference>
<dbReference type="AlphaFoldDB" id="Q2SFW1"/>
<gene>
    <name evidence="1" type="ordered locus">HCH_03728</name>
</gene>
<dbReference type="STRING" id="349521.HCH_03728"/>
<keyword evidence="2" id="KW-1185">Reference proteome</keyword>
<sequence>MAKKRKTKPSPKNPLDASWLLAEADKRDKLEARTARISARNARIASKVVTELVRMDADWEQIFKALNPRKDEKIQTLLLRFRGPHMFAPHVALNILQHCLESNPSLDLNGLVNAAVDESGKVTKFRS</sequence>
<name>Q2SFW1_HAHCH</name>
<dbReference type="Proteomes" id="UP000000238">
    <property type="component" value="Chromosome"/>
</dbReference>
<dbReference type="OrthoDB" id="9887355at2"/>
<dbReference type="HOGENOM" id="CLU_1967467_0_0_6"/>
<evidence type="ECO:0000313" key="1">
    <source>
        <dbReference type="EMBL" id="ABC30463.1"/>
    </source>
</evidence>